<dbReference type="RefSeq" id="WP_156573522.1">
    <property type="nucleotide sequence ID" value="NZ_CP046415.1"/>
</dbReference>
<dbReference type="PANTHER" id="PTHR44051:SF2">
    <property type="entry name" value="HYPOTHETICAL GLUTATHIONE S-TRANSFERASE LIKE PROTEIN"/>
    <property type="match status" value="1"/>
</dbReference>
<dbReference type="SFLD" id="SFLDS00019">
    <property type="entry name" value="Glutathione_Transferase_(cytos"/>
    <property type="match status" value="1"/>
</dbReference>
<dbReference type="CDD" id="cd03056">
    <property type="entry name" value="GST_N_4"/>
    <property type="match status" value="1"/>
</dbReference>
<protein>
    <submittedName>
        <fullName evidence="3">Glutathione S-transferase</fullName>
    </submittedName>
</protein>
<feature type="domain" description="GST N-terminal" evidence="1">
    <location>
        <begin position="2"/>
        <end position="83"/>
    </location>
</feature>
<sequence>MSSITLYDFPLSGNCHKVRLLLSMLDLEHERVPIDVIAGQPASPEFKRVNPRGQVPFLVDGEVRIWDSMAILIYLARRYGTRRWLPDEPAAEALVMQWLAVAGDELLYGLARARAVWRLGAPFDRERCQQEGRAGLALLEQRLDRADWLAADHPTIADLACYPYVALADEAGVSLAPYPAVGRWIARVEALPGYVPLIERNDDSD</sequence>
<name>A0A6I6D1W1_9GAMM</name>
<keyword evidence="3" id="KW-0808">Transferase</keyword>
<evidence type="ECO:0000259" key="1">
    <source>
        <dbReference type="PROSITE" id="PS50404"/>
    </source>
</evidence>
<dbReference type="PROSITE" id="PS50405">
    <property type="entry name" value="GST_CTER"/>
    <property type="match status" value="1"/>
</dbReference>
<dbReference type="GO" id="GO:0016740">
    <property type="term" value="F:transferase activity"/>
    <property type="evidence" value="ECO:0007669"/>
    <property type="project" value="UniProtKB-KW"/>
</dbReference>
<dbReference type="SUPFAM" id="SSF47616">
    <property type="entry name" value="GST C-terminal domain-like"/>
    <property type="match status" value="1"/>
</dbReference>
<dbReference type="InterPro" id="IPR036282">
    <property type="entry name" value="Glutathione-S-Trfase_C_sf"/>
</dbReference>
<dbReference type="KEGG" id="ghl:GM160_04535"/>
<dbReference type="InterPro" id="IPR010987">
    <property type="entry name" value="Glutathione-S-Trfase_C-like"/>
</dbReference>
<dbReference type="Proteomes" id="UP000427716">
    <property type="component" value="Chromosome"/>
</dbReference>
<dbReference type="SUPFAM" id="SSF52833">
    <property type="entry name" value="Thioredoxin-like"/>
    <property type="match status" value="1"/>
</dbReference>
<dbReference type="AlphaFoldDB" id="A0A6I6D1W1"/>
<gene>
    <name evidence="3" type="ORF">GM160_04535</name>
</gene>
<dbReference type="SFLD" id="SFLDG01151">
    <property type="entry name" value="Main.2:_Nu-like"/>
    <property type="match status" value="1"/>
</dbReference>
<evidence type="ECO:0000259" key="2">
    <source>
        <dbReference type="PROSITE" id="PS50405"/>
    </source>
</evidence>
<evidence type="ECO:0000313" key="3">
    <source>
        <dbReference type="EMBL" id="QGT78225.1"/>
    </source>
</evidence>
<dbReference type="Pfam" id="PF02798">
    <property type="entry name" value="GST_N"/>
    <property type="match status" value="1"/>
</dbReference>
<dbReference type="Gene3D" id="3.40.30.10">
    <property type="entry name" value="Glutaredoxin"/>
    <property type="match status" value="1"/>
</dbReference>
<dbReference type="InterPro" id="IPR004045">
    <property type="entry name" value="Glutathione_S-Trfase_N"/>
</dbReference>
<dbReference type="PROSITE" id="PS50404">
    <property type="entry name" value="GST_NTER"/>
    <property type="match status" value="1"/>
</dbReference>
<dbReference type="Pfam" id="PF13410">
    <property type="entry name" value="GST_C_2"/>
    <property type="match status" value="1"/>
</dbReference>
<organism evidence="3 4">
    <name type="scientific">Guyparkeria halophila</name>
    <dbReference type="NCBI Taxonomy" id="47960"/>
    <lineage>
        <taxon>Bacteria</taxon>
        <taxon>Pseudomonadati</taxon>
        <taxon>Pseudomonadota</taxon>
        <taxon>Gammaproteobacteria</taxon>
        <taxon>Chromatiales</taxon>
        <taxon>Thioalkalibacteraceae</taxon>
        <taxon>Guyparkeria</taxon>
    </lineage>
</organism>
<reference evidence="3 4" key="1">
    <citation type="submission" date="2019-11" db="EMBL/GenBank/DDBJ databases">
        <authorList>
            <person name="Zhang J."/>
            <person name="Sun C."/>
        </authorList>
    </citation>
    <scope>NUCLEOTIDE SEQUENCE [LARGE SCALE GENOMIC DNA]</scope>
    <source>
        <strain evidence="4">sp2</strain>
    </source>
</reference>
<dbReference type="InterPro" id="IPR040079">
    <property type="entry name" value="Glutathione_S-Trfase"/>
</dbReference>
<dbReference type="EMBL" id="CP046415">
    <property type="protein sequence ID" value="QGT78225.1"/>
    <property type="molecule type" value="Genomic_DNA"/>
</dbReference>
<dbReference type="SFLD" id="SFLDG00358">
    <property type="entry name" value="Main_(cytGST)"/>
    <property type="match status" value="1"/>
</dbReference>
<dbReference type="Gene3D" id="1.20.1050.10">
    <property type="match status" value="1"/>
</dbReference>
<keyword evidence="4" id="KW-1185">Reference proteome</keyword>
<proteinExistence type="predicted"/>
<feature type="domain" description="GST C-terminal" evidence="2">
    <location>
        <begin position="88"/>
        <end position="205"/>
    </location>
</feature>
<evidence type="ECO:0000313" key="4">
    <source>
        <dbReference type="Proteomes" id="UP000427716"/>
    </source>
</evidence>
<dbReference type="InterPro" id="IPR036249">
    <property type="entry name" value="Thioredoxin-like_sf"/>
</dbReference>
<dbReference type="PANTHER" id="PTHR44051">
    <property type="entry name" value="GLUTATHIONE S-TRANSFERASE-RELATED"/>
    <property type="match status" value="1"/>
</dbReference>
<accession>A0A6I6D1W1</accession>